<protein>
    <submittedName>
        <fullName evidence="2">Uncharacterized protein</fullName>
    </submittedName>
</protein>
<keyword evidence="1" id="KW-0472">Membrane</keyword>
<gene>
    <name evidence="2" type="ORF">MCOR_40051</name>
</gene>
<organism evidence="2 3">
    <name type="scientific">Mytilus coruscus</name>
    <name type="common">Sea mussel</name>
    <dbReference type="NCBI Taxonomy" id="42192"/>
    <lineage>
        <taxon>Eukaryota</taxon>
        <taxon>Metazoa</taxon>
        <taxon>Spiralia</taxon>
        <taxon>Lophotrochozoa</taxon>
        <taxon>Mollusca</taxon>
        <taxon>Bivalvia</taxon>
        <taxon>Autobranchia</taxon>
        <taxon>Pteriomorphia</taxon>
        <taxon>Mytilida</taxon>
        <taxon>Mytiloidea</taxon>
        <taxon>Mytilidae</taxon>
        <taxon>Mytilinae</taxon>
        <taxon>Mytilus</taxon>
    </lineage>
</organism>
<evidence type="ECO:0000256" key="1">
    <source>
        <dbReference type="SAM" id="Phobius"/>
    </source>
</evidence>
<accession>A0A6J8DEW0</accession>
<dbReference type="OrthoDB" id="10342897at2759"/>
<proteinExistence type="predicted"/>
<dbReference type="Proteomes" id="UP000507470">
    <property type="component" value="Unassembled WGS sequence"/>
</dbReference>
<sequence length="260" mass="30392">MERDSLLCFDYETENFRKSTELTFNYSIDFKIEKEEESNMSGPYNMTGIISESHLTLVFDVVELSFNQKTDVMNLLMKNFYLDIYDDYKDNLNSNQKKLYKQLFEKISNTTMEPVQTLIHYVFKTFKVAICYSLFYELGLTKWMNGQLANYLDSSTNCLLKQMTLSILNLPAMTLSSTPYSEPMNYILTIIWGRVDMTLNGLKVLIEILKLFTVLACASNFMIYIAMSEKMRKLLLNKFLFWRGHSESTTNVQTTENYSS</sequence>
<keyword evidence="1" id="KW-0812">Transmembrane</keyword>
<dbReference type="AlphaFoldDB" id="A0A6J8DEW0"/>
<dbReference type="EMBL" id="CACVKT020007229">
    <property type="protein sequence ID" value="CAC5406479.1"/>
    <property type="molecule type" value="Genomic_DNA"/>
</dbReference>
<keyword evidence="1" id="KW-1133">Transmembrane helix</keyword>
<feature type="transmembrane region" description="Helical" evidence="1">
    <location>
        <begin position="208"/>
        <end position="227"/>
    </location>
</feature>
<keyword evidence="3" id="KW-1185">Reference proteome</keyword>
<evidence type="ECO:0000313" key="2">
    <source>
        <dbReference type="EMBL" id="CAC5406479.1"/>
    </source>
</evidence>
<evidence type="ECO:0000313" key="3">
    <source>
        <dbReference type="Proteomes" id="UP000507470"/>
    </source>
</evidence>
<reference evidence="2 3" key="1">
    <citation type="submission" date="2020-06" db="EMBL/GenBank/DDBJ databases">
        <authorList>
            <person name="Li R."/>
            <person name="Bekaert M."/>
        </authorList>
    </citation>
    <scope>NUCLEOTIDE SEQUENCE [LARGE SCALE GENOMIC DNA]</scope>
    <source>
        <strain evidence="3">wild</strain>
    </source>
</reference>
<name>A0A6J8DEW0_MYTCO</name>